<evidence type="ECO:0008006" key="3">
    <source>
        <dbReference type="Google" id="ProtNLM"/>
    </source>
</evidence>
<dbReference type="RefSeq" id="WP_207332563.1">
    <property type="nucleotide sequence ID" value="NZ_JAFMYW010000012.1"/>
</dbReference>
<evidence type="ECO:0000313" key="2">
    <source>
        <dbReference type="Proteomes" id="UP000664628"/>
    </source>
</evidence>
<gene>
    <name evidence="1" type="ORF">J2I46_28780</name>
</gene>
<organism evidence="1 2">
    <name type="scientific">Fibrella forsythiae</name>
    <dbReference type="NCBI Taxonomy" id="2817061"/>
    <lineage>
        <taxon>Bacteria</taxon>
        <taxon>Pseudomonadati</taxon>
        <taxon>Bacteroidota</taxon>
        <taxon>Cytophagia</taxon>
        <taxon>Cytophagales</taxon>
        <taxon>Spirosomataceae</taxon>
        <taxon>Fibrella</taxon>
    </lineage>
</organism>
<protein>
    <recommendedName>
        <fullName evidence="3">STAS/SEC14 domain-containing protein</fullName>
    </recommendedName>
</protein>
<reference evidence="1 2" key="1">
    <citation type="submission" date="2021-03" db="EMBL/GenBank/DDBJ databases">
        <title>Fibrella sp. HMF5405 genome sequencing and assembly.</title>
        <authorList>
            <person name="Kang H."/>
            <person name="Kim H."/>
            <person name="Bae S."/>
            <person name="Joh K."/>
        </authorList>
    </citation>
    <scope>NUCLEOTIDE SEQUENCE [LARGE SCALE GENOMIC DNA]</scope>
    <source>
        <strain evidence="1 2">HMF5405</strain>
    </source>
</reference>
<evidence type="ECO:0000313" key="1">
    <source>
        <dbReference type="EMBL" id="MBO0952610.1"/>
    </source>
</evidence>
<dbReference type="Proteomes" id="UP000664628">
    <property type="component" value="Unassembled WGS sequence"/>
</dbReference>
<sequence length="138" mass="15856">MKTYRNEHAVILVDGGVHLIQQVWTGVPSSENFRDGSIASLTLAKRHHIKRWLVDLRTLRLFNPIDLQWFVKSWLPEAVHDLPQNGRVAILLNEYNQFGKLGADLLLRASTNQNPALSSRYFLSDQEARDWLLRAPEA</sequence>
<dbReference type="EMBL" id="JAFMYW010000012">
    <property type="protein sequence ID" value="MBO0952610.1"/>
    <property type="molecule type" value="Genomic_DNA"/>
</dbReference>
<comment type="caution">
    <text evidence="1">The sequence shown here is derived from an EMBL/GenBank/DDBJ whole genome shotgun (WGS) entry which is preliminary data.</text>
</comment>
<proteinExistence type="predicted"/>
<keyword evidence="2" id="KW-1185">Reference proteome</keyword>
<accession>A0ABS3JRH6</accession>
<name>A0ABS3JRH6_9BACT</name>